<dbReference type="AlphaFoldDB" id="A0A495DLT8"/>
<sequence length="148" mass="16769">MADATPADPPADLQRRVAAAERRQDRLETEVSSLVKSVDQMTDKLSGFLREYNQRSRTDWKALIGLVGALGTIGTGAIAGMTWIIMTIEGSRAERMAALFDAMVQVQAEDARRRDQVDDRIITDYRRESDGLRRRLERLEGHHLREDD</sequence>
<keyword evidence="2" id="KW-0472">Membrane</keyword>
<dbReference type="RefSeq" id="WP_121210007.1">
    <property type="nucleotide sequence ID" value="NZ_RBIM01000002.1"/>
</dbReference>
<gene>
    <name evidence="3" type="ORF">C7435_0625</name>
</gene>
<accession>A0A495DLT8</accession>
<evidence type="ECO:0000313" key="3">
    <source>
        <dbReference type="EMBL" id="RKR02686.1"/>
    </source>
</evidence>
<feature type="region of interest" description="Disordered" evidence="1">
    <location>
        <begin position="1"/>
        <end position="23"/>
    </location>
</feature>
<keyword evidence="2" id="KW-0812">Transmembrane</keyword>
<reference evidence="3 4" key="1">
    <citation type="submission" date="2018-10" db="EMBL/GenBank/DDBJ databases">
        <title>Genomic Encyclopedia of Type Strains, Phase IV (KMG-IV): sequencing the most valuable type-strain genomes for metagenomic binning, comparative biology and taxonomic classification.</title>
        <authorList>
            <person name="Goeker M."/>
        </authorList>
    </citation>
    <scope>NUCLEOTIDE SEQUENCE [LARGE SCALE GENOMIC DNA]</scope>
    <source>
        <strain evidence="3 4">DSM 4734</strain>
    </source>
</reference>
<organism evidence="3 4">
    <name type="scientific">Maricaulis maris</name>
    <dbReference type="NCBI Taxonomy" id="74318"/>
    <lineage>
        <taxon>Bacteria</taxon>
        <taxon>Pseudomonadati</taxon>
        <taxon>Pseudomonadota</taxon>
        <taxon>Alphaproteobacteria</taxon>
        <taxon>Maricaulales</taxon>
        <taxon>Maricaulaceae</taxon>
        <taxon>Maricaulis</taxon>
    </lineage>
</organism>
<evidence type="ECO:0000256" key="1">
    <source>
        <dbReference type="SAM" id="MobiDB-lite"/>
    </source>
</evidence>
<name>A0A495DLT8_9PROT</name>
<proteinExistence type="predicted"/>
<comment type="caution">
    <text evidence="3">The sequence shown here is derived from an EMBL/GenBank/DDBJ whole genome shotgun (WGS) entry which is preliminary data.</text>
</comment>
<evidence type="ECO:0000256" key="2">
    <source>
        <dbReference type="SAM" id="Phobius"/>
    </source>
</evidence>
<feature type="compositionally biased region" description="Low complexity" evidence="1">
    <location>
        <begin position="1"/>
        <end position="12"/>
    </location>
</feature>
<feature type="transmembrane region" description="Helical" evidence="2">
    <location>
        <begin position="62"/>
        <end position="86"/>
    </location>
</feature>
<dbReference type="Proteomes" id="UP000273675">
    <property type="component" value="Unassembled WGS sequence"/>
</dbReference>
<protein>
    <submittedName>
        <fullName evidence="3">Uncharacterized protein</fullName>
    </submittedName>
</protein>
<evidence type="ECO:0000313" key="4">
    <source>
        <dbReference type="Proteomes" id="UP000273675"/>
    </source>
</evidence>
<feature type="compositionally biased region" description="Basic and acidic residues" evidence="1">
    <location>
        <begin position="13"/>
        <end position="23"/>
    </location>
</feature>
<keyword evidence="2" id="KW-1133">Transmembrane helix</keyword>
<dbReference type="EMBL" id="RBIM01000002">
    <property type="protein sequence ID" value="RKR02686.1"/>
    <property type="molecule type" value="Genomic_DNA"/>
</dbReference>